<dbReference type="Proteomes" id="UP000007721">
    <property type="component" value="Chromosome"/>
</dbReference>
<accession>B9M4M6</accession>
<dbReference type="eggNOG" id="ENOG502ZXSZ">
    <property type="taxonomic scope" value="Bacteria"/>
</dbReference>
<keyword evidence="1" id="KW-0472">Membrane</keyword>
<reference evidence="2 3" key="1">
    <citation type="submission" date="2009-01" db="EMBL/GenBank/DDBJ databases">
        <title>Complete sequence of Geobacter sp. FRC-32.</title>
        <authorList>
            <consortium name="US DOE Joint Genome Institute"/>
            <person name="Lucas S."/>
            <person name="Copeland A."/>
            <person name="Lapidus A."/>
            <person name="Glavina del Rio T."/>
            <person name="Dalin E."/>
            <person name="Tice H."/>
            <person name="Bruce D."/>
            <person name="Goodwin L."/>
            <person name="Pitluck S."/>
            <person name="Saunders E."/>
            <person name="Brettin T."/>
            <person name="Detter J.C."/>
            <person name="Han C."/>
            <person name="Larimer F."/>
            <person name="Land M."/>
            <person name="Hauser L."/>
            <person name="Kyrpides N."/>
            <person name="Ovchinnikova G."/>
            <person name="Kostka J."/>
            <person name="Richardson P."/>
        </authorList>
    </citation>
    <scope>NUCLEOTIDE SEQUENCE [LARGE SCALE GENOMIC DNA]</scope>
    <source>
        <strain evidence="3">DSM 22248 / JCM 15807 / FRC-32</strain>
    </source>
</reference>
<dbReference type="STRING" id="316067.Geob_1392"/>
<evidence type="ECO:0000313" key="3">
    <source>
        <dbReference type="Proteomes" id="UP000007721"/>
    </source>
</evidence>
<proteinExistence type="predicted"/>
<keyword evidence="1" id="KW-1133">Transmembrane helix</keyword>
<keyword evidence="3" id="KW-1185">Reference proteome</keyword>
<name>B9M4M6_GEODF</name>
<protein>
    <submittedName>
        <fullName evidence="2">Uncharacterized protein</fullName>
    </submittedName>
</protein>
<feature type="transmembrane region" description="Helical" evidence="1">
    <location>
        <begin position="34"/>
        <end position="52"/>
    </location>
</feature>
<gene>
    <name evidence="2" type="ordered locus">Geob_1392</name>
</gene>
<sequence>MKKLLTWGGTGLLISAFLDPIIYSGLDKPVPWLRDLAMAAGGVACLFLLVKYRNQL</sequence>
<dbReference type="KEGG" id="geo:Geob_1392"/>
<dbReference type="EMBL" id="CP001390">
    <property type="protein sequence ID" value="ACM19752.1"/>
    <property type="molecule type" value="Genomic_DNA"/>
</dbReference>
<keyword evidence="1" id="KW-0812">Transmembrane</keyword>
<evidence type="ECO:0000256" key="1">
    <source>
        <dbReference type="SAM" id="Phobius"/>
    </source>
</evidence>
<dbReference type="AlphaFoldDB" id="B9M4M6"/>
<dbReference type="RefSeq" id="WP_012646481.1">
    <property type="nucleotide sequence ID" value="NC_011979.1"/>
</dbReference>
<dbReference type="HOGENOM" id="CLU_212074_0_0_7"/>
<organism evidence="2 3">
    <name type="scientific">Geotalea daltonii (strain DSM 22248 / JCM 15807 / FRC-32)</name>
    <name type="common">Geobacter daltonii</name>
    <dbReference type="NCBI Taxonomy" id="316067"/>
    <lineage>
        <taxon>Bacteria</taxon>
        <taxon>Pseudomonadati</taxon>
        <taxon>Thermodesulfobacteriota</taxon>
        <taxon>Desulfuromonadia</taxon>
        <taxon>Geobacterales</taxon>
        <taxon>Geobacteraceae</taxon>
        <taxon>Geotalea</taxon>
    </lineage>
</organism>
<evidence type="ECO:0000313" key="2">
    <source>
        <dbReference type="EMBL" id="ACM19752.1"/>
    </source>
</evidence>